<dbReference type="EMBL" id="FN392321">
    <property type="protein sequence ID" value="CAY70713.1"/>
    <property type="molecule type" value="Genomic_DNA"/>
</dbReference>
<name>C4R577_KOMPG</name>
<dbReference type="STRING" id="644223.C4R577"/>
<dbReference type="RefSeq" id="XP_002492892.1">
    <property type="nucleotide sequence ID" value="XM_002492847.1"/>
</dbReference>
<dbReference type="InterPro" id="IPR051707">
    <property type="entry name" value="PI-Interact_SigTrans_Reg"/>
</dbReference>
<dbReference type="HOGENOM" id="CLU_059298_0_0_1"/>
<reference evidence="3 4" key="1">
    <citation type="journal article" date="2009" name="Nat. Biotechnol.">
        <title>Genome sequence of the recombinant protein production host Pichia pastoris.</title>
        <authorList>
            <person name="De Schutter K."/>
            <person name="Lin Y.C."/>
            <person name="Tiels P."/>
            <person name="Van Hecke A."/>
            <person name="Glinka S."/>
            <person name="Weber-Lehmann J."/>
            <person name="Rouze P."/>
            <person name="Van de Peer Y."/>
            <person name="Callewaert N."/>
        </authorList>
    </citation>
    <scope>NUCLEOTIDE SEQUENCE [LARGE SCALE GENOMIC DNA]</scope>
    <source>
        <strain evidence="4">GS115 / ATCC 20864</strain>
    </source>
</reference>
<dbReference type="OrthoDB" id="2157866at2759"/>
<dbReference type="SUPFAM" id="SSF50729">
    <property type="entry name" value="PH domain-like"/>
    <property type="match status" value="2"/>
</dbReference>
<dbReference type="CDD" id="cd13299">
    <property type="entry name" value="PH2_PH_fungal"/>
    <property type="match status" value="1"/>
</dbReference>
<gene>
    <name evidence="3" type="ordered locus">PAS_chr3_0666</name>
</gene>
<sequence length="332" mass="38632">MLSHLPKLSAHHPQHEIVNHTTVESKSRGRSDSLLALDASNEVRLSSYLYKKSKTKHNYKKRWFVLRDCQLSWYKDSKEYKPRNVISINNLVSFNKLENENYLRNKGSMQKKFKFIIYSNKKKLKLYCQDEKTYNDWIQALDKLLDNTTTSSDEAIDNVPLEGLKIDTTESGAGFGPCSGADDFLSSVSDSPNTPYETARSFANPDLPRIKEHHDTDLVSVKNEIFIQDGTLEKQKAYNQWKTVKLVLTNKKLSMFKSKEEKPFQVFNLNDIIDITELEPLSKIRKWCFLLITREKRIKFCAPNEEDLIRWLTAVKMLVAQRKKLEKKISTN</sequence>
<accession>C4R577</accession>
<evidence type="ECO:0000313" key="4">
    <source>
        <dbReference type="Proteomes" id="UP000000314"/>
    </source>
</evidence>
<dbReference type="InterPro" id="IPR011993">
    <property type="entry name" value="PH-like_dom_sf"/>
</dbReference>
<feature type="region of interest" description="Disordered" evidence="1">
    <location>
        <begin position="1"/>
        <end position="26"/>
    </location>
</feature>
<keyword evidence="4" id="KW-1185">Reference proteome</keyword>
<dbReference type="SMR" id="C4R577"/>
<dbReference type="AlphaFoldDB" id="C4R577"/>
<dbReference type="KEGG" id="ppa:PAS_chr3_0666"/>
<feature type="domain" description="PH" evidence="2">
    <location>
        <begin position="42"/>
        <end position="146"/>
    </location>
</feature>
<dbReference type="Pfam" id="PF00169">
    <property type="entry name" value="PH"/>
    <property type="match status" value="2"/>
</dbReference>
<dbReference type="PANTHER" id="PTHR14336:SF8">
    <property type="entry name" value="PROTEIN OPY1"/>
    <property type="match status" value="1"/>
</dbReference>
<dbReference type="InParanoid" id="C4R577"/>
<feature type="compositionally biased region" description="Basic and acidic residues" evidence="1">
    <location>
        <begin position="13"/>
        <end position="26"/>
    </location>
</feature>
<dbReference type="Proteomes" id="UP000000314">
    <property type="component" value="Chromosome 3"/>
</dbReference>
<evidence type="ECO:0000313" key="3">
    <source>
        <dbReference type="EMBL" id="CAY70713.1"/>
    </source>
</evidence>
<protein>
    <recommendedName>
        <fullName evidence="2">PH domain-containing protein</fullName>
    </recommendedName>
</protein>
<dbReference type="Gene3D" id="2.30.29.30">
    <property type="entry name" value="Pleckstrin-homology domain (PH domain)/Phosphotyrosine-binding domain (PTB)"/>
    <property type="match status" value="2"/>
</dbReference>
<dbReference type="InterPro" id="IPR001849">
    <property type="entry name" value="PH_domain"/>
</dbReference>
<evidence type="ECO:0000256" key="1">
    <source>
        <dbReference type="SAM" id="MobiDB-lite"/>
    </source>
</evidence>
<proteinExistence type="predicted"/>
<dbReference type="SMART" id="SM00233">
    <property type="entry name" value="PH"/>
    <property type="match status" value="2"/>
</dbReference>
<evidence type="ECO:0000259" key="2">
    <source>
        <dbReference type="PROSITE" id="PS50003"/>
    </source>
</evidence>
<organism evidence="3 4">
    <name type="scientific">Komagataella phaffii (strain GS115 / ATCC 20864)</name>
    <name type="common">Yeast</name>
    <name type="synonym">Pichia pastoris</name>
    <dbReference type="NCBI Taxonomy" id="644223"/>
    <lineage>
        <taxon>Eukaryota</taxon>
        <taxon>Fungi</taxon>
        <taxon>Dikarya</taxon>
        <taxon>Ascomycota</taxon>
        <taxon>Saccharomycotina</taxon>
        <taxon>Pichiomycetes</taxon>
        <taxon>Pichiales</taxon>
        <taxon>Pichiaceae</taxon>
        <taxon>Komagataella</taxon>
    </lineage>
</organism>
<dbReference type="eggNOG" id="ENOG502S04D">
    <property type="taxonomic scope" value="Eukaryota"/>
</dbReference>
<dbReference type="PANTHER" id="PTHR14336">
    <property type="entry name" value="TANDEM PH DOMAIN CONTAINING PROTEIN"/>
    <property type="match status" value="1"/>
</dbReference>
<dbReference type="GeneID" id="8200366"/>
<dbReference type="PROSITE" id="PS50003">
    <property type="entry name" value="PH_DOMAIN"/>
    <property type="match status" value="2"/>
</dbReference>
<feature type="domain" description="PH" evidence="2">
    <location>
        <begin position="225"/>
        <end position="320"/>
    </location>
</feature>
<dbReference type="OMA" id="GQFSYYK"/>